<proteinExistence type="inferred from homology"/>
<reference evidence="7" key="1">
    <citation type="submission" date="2017-05" db="EMBL/GenBank/DDBJ databases">
        <title>Plastid comparative genomics reveals ancient divergence between Glaucophyte genera.</title>
        <authorList>
            <person name="Figueroa-Martinez F.J."/>
            <person name="Jackson C."/>
            <person name="Reyes-Prieto A."/>
        </authorList>
    </citation>
    <scope>NUCLEOTIDE SEQUENCE</scope>
    <source>
        <strain evidence="7">SAG 229-2</strain>
    </source>
</reference>
<sequence length="101" mass="11714">MINKIVAKTKSALKRIKTSEKRRLNNKIYKSTIKTFLKKSFNAIAKYKTNPILETLENIERQISLTYSKIDKAIKRGVIHRNKGSRKKAQLASRLQKIKSL</sequence>
<evidence type="ECO:0000256" key="2">
    <source>
        <dbReference type="ARBA" id="ARBA00022730"/>
    </source>
</evidence>
<evidence type="ECO:0000256" key="4">
    <source>
        <dbReference type="ARBA" id="ARBA00022980"/>
    </source>
</evidence>
<dbReference type="AlphaFoldDB" id="A0A3G1IVM0"/>
<dbReference type="SUPFAM" id="SSF46992">
    <property type="entry name" value="Ribosomal protein S20"/>
    <property type="match status" value="1"/>
</dbReference>
<dbReference type="RefSeq" id="YP_009546022.1">
    <property type="nucleotide sequence ID" value="NC_040152.1"/>
</dbReference>
<accession>A0A3G1IVM0</accession>
<evidence type="ECO:0000256" key="3">
    <source>
        <dbReference type="ARBA" id="ARBA00022884"/>
    </source>
</evidence>
<dbReference type="GO" id="GO:0070181">
    <property type="term" value="F:small ribosomal subunit rRNA binding"/>
    <property type="evidence" value="ECO:0007669"/>
    <property type="project" value="TreeGrafter"/>
</dbReference>
<dbReference type="PANTHER" id="PTHR33398">
    <property type="entry name" value="30S RIBOSOMAL PROTEIN S20"/>
    <property type="match status" value="1"/>
</dbReference>
<dbReference type="InterPro" id="IPR002583">
    <property type="entry name" value="Ribosomal_bS20"/>
</dbReference>
<organism evidence="7">
    <name type="scientific">Glaucocystis incrassata</name>
    <dbReference type="NCBI Taxonomy" id="1789788"/>
    <lineage>
        <taxon>Eukaryota</taxon>
        <taxon>Glaucocystophyceae</taxon>
        <taxon>Glaucocystales</taxon>
        <taxon>Glaucocystaceae</taxon>
        <taxon>Glaucocystis</taxon>
    </lineage>
</organism>
<feature type="region of interest" description="Disordered" evidence="6">
    <location>
        <begin position="81"/>
        <end position="101"/>
    </location>
</feature>
<keyword evidence="7" id="KW-0934">Plastid</keyword>
<keyword evidence="3" id="KW-0694">RNA-binding</keyword>
<keyword evidence="2" id="KW-0699">rRNA-binding</keyword>
<dbReference type="Gene3D" id="1.20.58.110">
    <property type="entry name" value="Ribosomal protein S20"/>
    <property type="match status" value="1"/>
</dbReference>
<dbReference type="GO" id="GO:0006412">
    <property type="term" value="P:translation"/>
    <property type="evidence" value="ECO:0007669"/>
    <property type="project" value="InterPro"/>
</dbReference>
<protein>
    <submittedName>
        <fullName evidence="7">Ribosomal protein S20</fullName>
    </submittedName>
</protein>
<evidence type="ECO:0000313" key="7">
    <source>
        <dbReference type="EMBL" id="ASQ40083.1"/>
    </source>
</evidence>
<dbReference type="GO" id="GO:0005829">
    <property type="term" value="C:cytosol"/>
    <property type="evidence" value="ECO:0007669"/>
    <property type="project" value="TreeGrafter"/>
</dbReference>
<gene>
    <name evidence="7" type="primary">rps20</name>
</gene>
<evidence type="ECO:0000256" key="1">
    <source>
        <dbReference type="ARBA" id="ARBA00007634"/>
    </source>
</evidence>
<evidence type="ECO:0000256" key="6">
    <source>
        <dbReference type="SAM" id="MobiDB-lite"/>
    </source>
</evidence>
<dbReference type="GeneID" id="38575447"/>
<dbReference type="GO" id="GO:0015935">
    <property type="term" value="C:small ribosomal subunit"/>
    <property type="evidence" value="ECO:0007669"/>
    <property type="project" value="TreeGrafter"/>
</dbReference>
<keyword evidence="4 7" id="KW-0689">Ribosomal protein</keyword>
<evidence type="ECO:0000256" key="5">
    <source>
        <dbReference type="ARBA" id="ARBA00023274"/>
    </source>
</evidence>
<dbReference type="EMBL" id="MF167425">
    <property type="protein sequence ID" value="ASQ40083.1"/>
    <property type="molecule type" value="Genomic_DNA"/>
</dbReference>
<dbReference type="InterPro" id="IPR036510">
    <property type="entry name" value="Ribosomal_bS20_sf"/>
</dbReference>
<geneLocation type="plastid" evidence="7"/>
<dbReference type="GO" id="GO:0003735">
    <property type="term" value="F:structural constituent of ribosome"/>
    <property type="evidence" value="ECO:0007669"/>
    <property type="project" value="InterPro"/>
</dbReference>
<keyword evidence="5" id="KW-0687">Ribonucleoprotein</keyword>
<comment type="similarity">
    <text evidence="1">Belongs to the bacterial ribosomal protein bS20 family.</text>
</comment>
<dbReference type="PANTHER" id="PTHR33398:SF1">
    <property type="entry name" value="SMALL RIBOSOMAL SUBUNIT PROTEIN BS20C"/>
    <property type="match status" value="1"/>
</dbReference>
<dbReference type="Pfam" id="PF01649">
    <property type="entry name" value="Ribosomal_S20p"/>
    <property type="match status" value="1"/>
</dbReference>
<name>A0A3G1IVM0_9EUKA</name>
<dbReference type="NCBIfam" id="TIGR00029">
    <property type="entry name" value="S20"/>
    <property type="match status" value="1"/>
</dbReference>
<dbReference type="HAMAP" id="MF_00500">
    <property type="entry name" value="Ribosomal_bS20"/>
    <property type="match status" value="1"/>
</dbReference>